<name>A0A6P6RZN2_9EIME</name>
<sequence length="312" mass="34101">MRTSKFTHATPQLAVDRCVRFSFASEELSLVAFAAAKVGGPGNNLAALVLEQLLKLLESHPEKLRELLSLSGVLLAAAKTLDARQTATLLWAVNRCMHHPGRRKAWPPSGRGKRCQRGNSGAIMGLSGGIAAVAAFPETQEEEKGTAGPFGFECCCAGLCNSLLALAAMLGRSEKRHTLFFLEGKMQQHIARRLVGFQPEDLAALASTLALTRGGAPLLQQRLLHVAAEAADTFNATQLSQIVYAFGLLRGSAHLFASLQFPVLERLQQFSVPELCDVVWSFAVARFHEPTFWEKPFGRCNWRSIHQTLRNL</sequence>
<dbReference type="InterPro" id="IPR050870">
    <property type="entry name" value="FAST_kinase"/>
</dbReference>
<organism evidence="1 2">
    <name type="scientific">Cyclospora cayetanensis</name>
    <dbReference type="NCBI Taxonomy" id="88456"/>
    <lineage>
        <taxon>Eukaryota</taxon>
        <taxon>Sar</taxon>
        <taxon>Alveolata</taxon>
        <taxon>Apicomplexa</taxon>
        <taxon>Conoidasida</taxon>
        <taxon>Coccidia</taxon>
        <taxon>Eucoccidiorida</taxon>
        <taxon>Eimeriorina</taxon>
        <taxon>Eimeriidae</taxon>
        <taxon>Cyclospora</taxon>
    </lineage>
</organism>
<reference evidence="2" key="1">
    <citation type="submission" date="2025-08" db="UniProtKB">
        <authorList>
            <consortium name="RefSeq"/>
        </authorList>
    </citation>
    <scope>IDENTIFICATION</scope>
</reference>
<keyword evidence="1" id="KW-1185">Reference proteome</keyword>
<dbReference type="GO" id="GO:0035770">
    <property type="term" value="C:ribonucleoprotein granule"/>
    <property type="evidence" value="ECO:0007669"/>
    <property type="project" value="TreeGrafter"/>
</dbReference>
<dbReference type="RefSeq" id="XP_026192989.1">
    <property type="nucleotide sequence ID" value="XM_026337204.1"/>
</dbReference>
<proteinExistence type="predicted"/>
<dbReference type="GO" id="GO:0044528">
    <property type="term" value="P:regulation of mitochondrial mRNA stability"/>
    <property type="evidence" value="ECO:0007669"/>
    <property type="project" value="TreeGrafter"/>
</dbReference>
<dbReference type="GO" id="GO:0003723">
    <property type="term" value="F:RNA binding"/>
    <property type="evidence" value="ECO:0007669"/>
    <property type="project" value="TreeGrafter"/>
</dbReference>
<dbReference type="AlphaFoldDB" id="A0A6P6RZN2"/>
<protein>
    <submittedName>
        <fullName evidence="2">Uncharacterized protein LOC34624222</fullName>
    </submittedName>
</protein>
<dbReference type="PANTHER" id="PTHR21228:SF40">
    <property type="entry name" value="LD45607P"/>
    <property type="match status" value="1"/>
</dbReference>
<evidence type="ECO:0000313" key="1">
    <source>
        <dbReference type="Proteomes" id="UP000515125"/>
    </source>
</evidence>
<dbReference type="OrthoDB" id="354612at2759"/>
<dbReference type="Proteomes" id="UP000515125">
    <property type="component" value="Unplaced"/>
</dbReference>
<dbReference type="PANTHER" id="PTHR21228">
    <property type="entry name" value="FAST LEU-RICH DOMAIN-CONTAINING"/>
    <property type="match status" value="1"/>
</dbReference>
<dbReference type="GeneID" id="34624222"/>
<dbReference type="GO" id="GO:0005759">
    <property type="term" value="C:mitochondrial matrix"/>
    <property type="evidence" value="ECO:0007669"/>
    <property type="project" value="TreeGrafter"/>
</dbReference>
<accession>A0A6P6RZN2</accession>
<dbReference type="GO" id="GO:0000963">
    <property type="term" value="P:mitochondrial RNA processing"/>
    <property type="evidence" value="ECO:0007669"/>
    <property type="project" value="TreeGrafter"/>
</dbReference>
<gene>
    <name evidence="2" type="primary">LOC34624222</name>
</gene>
<evidence type="ECO:0000313" key="2">
    <source>
        <dbReference type="RefSeq" id="XP_026192989.1"/>
    </source>
</evidence>